<accession>A0ACB8CT99</accession>
<dbReference type="EMBL" id="CM023474">
    <property type="protein sequence ID" value="KAH7950222.1"/>
    <property type="molecule type" value="Genomic_DNA"/>
</dbReference>
<reference evidence="1" key="1">
    <citation type="submission" date="2020-05" db="EMBL/GenBank/DDBJ databases">
        <title>Large-scale comparative analyses of tick genomes elucidate their genetic diversity and vector capacities.</title>
        <authorList>
            <person name="Jia N."/>
            <person name="Wang J."/>
            <person name="Shi W."/>
            <person name="Du L."/>
            <person name="Sun Y."/>
            <person name="Zhan W."/>
            <person name="Jiang J."/>
            <person name="Wang Q."/>
            <person name="Zhang B."/>
            <person name="Ji P."/>
            <person name="Sakyi L.B."/>
            <person name="Cui X."/>
            <person name="Yuan T."/>
            <person name="Jiang B."/>
            <person name="Yang W."/>
            <person name="Lam T.T.-Y."/>
            <person name="Chang Q."/>
            <person name="Ding S."/>
            <person name="Wang X."/>
            <person name="Zhu J."/>
            <person name="Ruan X."/>
            <person name="Zhao L."/>
            <person name="Wei J."/>
            <person name="Que T."/>
            <person name="Du C."/>
            <person name="Cheng J."/>
            <person name="Dai P."/>
            <person name="Han X."/>
            <person name="Huang E."/>
            <person name="Gao Y."/>
            <person name="Liu J."/>
            <person name="Shao H."/>
            <person name="Ye R."/>
            <person name="Li L."/>
            <person name="Wei W."/>
            <person name="Wang X."/>
            <person name="Wang C."/>
            <person name="Yang T."/>
            <person name="Huo Q."/>
            <person name="Li W."/>
            <person name="Guo W."/>
            <person name="Chen H."/>
            <person name="Zhou L."/>
            <person name="Ni X."/>
            <person name="Tian J."/>
            <person name="Zhou Y."/>
            <person name="Sheng Y."/>
            <person name="Liu T."/>
            <person name="Pan Y."/>
            <person name="Xia L."/>
            <person name="Li J."/>
            <person name="Zhao F."/>
            <person name="Cao W."/>
        </authorList>
    </citation>
    <scope>NUCLEOTIDE SEQUENCE</scope>
    <source>
        <strain evidence="1">Dsil-2018</strain>
    </source>
</reference>
<keyword evidence="2" id="KW-1185">Reference proteome</keyword>
<gene>
    <name evidence="1" type="ORF">HPB49_021276</name>
</gene>
<evidence type="ECO:0000313" key="2">
    <source>
        <dbReference type="Proteomes" id="UP000821865"/>
    </source>
</evidence>
<proteinExistence type="predicted"/>
<dbReference type="Proteomes" id="UP000821865">
    <property type="component" value="Chromosome 5"/>
</dbReference>
<protein>
    <submittedName>
        <fullName evidence="1">Uncharacterized protein</fullName>
    </submittedName>
</protein>
<evidence type="ECO:0000313" key="1">
    <source>
        <dbReference type="EMBL" id="KAH7950222.1"/>
    </source>
</evidence>
<sequence>MHTTTLKLERLGVTNTLEELIEAHQAAQLTRLSSTPQGRNLLSSLGYPTSPSVLTSTGLSPAARAKLTVSPIPRNMHPTRHTAGRDHRSRYMRREYSSGLQRCSCSSLTPAQRMNAGESV</sequence>
<name>A0ACB8CT99_DERSI</name>
<organism evidence="1 2">
    <name type="scientific">Dermacentor silvarum</name>
    <name type="common">Tick</name>
    <dbReference type="NCBI Taxonomy" id="543639"/>
    <lineage>
        <taxon>Eukaryota</taxon>
        <taxon>Metazoa</taxon>
        <taxon>Ecdysozoa</taxon>
        <taxon>Arthropoda</taxon>
        <taxon>Chelicerata</taxon>
        <taxon>Arachnida</taxon>
        <taxon>Acari</taxon>
        <taxon>Parasitiformes</taxon>
        <taxon>Ixodida</taxon>
        <taxon>Ixodoidea</taxon>
        <taxon>Ixodidae</taxon>
        <taxon>Rhipicephalinae</taxon>
        <taxon>Dermacentor</taxon>
    </lineage>
</organism>
<comment type="caution">
    <text evidence="1">The sequence shown here is derived from an EMBL/GenBank/DDBJ whole genome shotgun (WGS) entry which is preliminary data.</text>
</comment>